<keyword evidence="3" id="KW-1185">Reference proteome</keyword>
<dbReference type="InterPro" id="IPR020945">
    <property type="entry name" value="DMSO/NO3_reduct_chaperone"/>
</dbReference>
<dbReference type="EMBL" id="LPXN01000139">
    <property type="protein sequence ID" value="KZD03909.1"/>
    <property type="molecule type" value="Genomic_DNA"/>
</dbReference>
<evidence type="ECO:0000313" key="3">
    <source>
        <dbReference type="Proteomes" id="UP000076400"/>
    </source>
</evidence>
<evidence type="ECO:0000313" key="2">
    <source>
        <dbReference type="EMBL" id="KZD03909.1"/>
    </source>
</evidence>
<dbReference type="SUPFAM" id="SSF89155">
    <property type="entry name" value="TorD-like"/>
    <property type="match status" value="1"/>
</dbReference>
<dbReference type="InterPro" id="IPR050289">
    <property type="entry name" value="TorD/DmsD_chaperones"/>
</dbReference>
<dbReference type="PANTHER" id="PTHR34227:SF1">
    <property type="entry name" value="DIMETHYL SULFOXIDE REDUCTASE CHAPERONE-RELATED"/>
    <property type="match status" value="1"/>
</dbReference>
<dbReference type="Pfam" id="PF02613">
    <property type="entry name" value="Nitrate_red_del"/>
    <property type="match status" value="1"/>
</dbReference>
<dbReference type="InterPro" id="IPR036411">
    <property type="entry name" value="TorD-like_sf"/>
</dbReference>
<dbReference type="Gene3D" id="1.10.3480.10">
    <property type="entry name" value="TorD-like"/>
    <property type="match status" value="1"/>
</dbReference>
<evidence type="ECO:0000256" key="1">
    <source>
        <dbReference type="ARBA" id="ARBA00023186"/>
    </source>
</evidence>
<organism evidence="2 3">
    <name type="scientific">Oceanibaculum pacificum</name>
    <dbReference type="NCBI Taxonomy" id="580166"/>
    <lineage>
        <taxon>Bacteria</taxon>
        <taxon>Pseudomonadati</taxon>
        <taxon>Pseudomonadota</taxon>
        <taxon>Alphaproteobacteria</taxon>
        <taxon>Rhodospirillales</taxon>
        <taxon>Oceanibaculaceae</taxon>
        <taxon>Oceanibaculum</taxon>
    </lineage>
</organism>
<name>A0A154VRQ1_9PROT</name>
<sequence>MPPMAYSRTIESRIVSEEDILRAHYYGFVARFLASPPDKELLDIAARMTGDDTPLGTAIGILAKLVAQTTVEAAREEYTALFIGLNRGELMPYGSYYLTGFLHEKPLAHLRADMATLGIARSQDVKEPEDHIAALCEMMAGLIAGSFGEPADLATQKQFFDRHILSWAGRFFADLERAQAATLYQPIGTIGRLLLDIEQTAFAMEE</sequence>
<reference evidence="2 3" key="1">
    <citation type="submission" date="2015-12" db="EMBL/GenBank/DDBJ databases">
        <title>Genome sequence of Oceanibaculum pacificum MCCC 1A02656.</title>
        <authorList>
            <person name="Lu L."/>
            <person name="Lai Q."/>
            <person name="Shao Z."/>
            <person name="Qian P."/>
        </authorList>
    </citation>
    <scope>NUCLEOTIDE SEQUENCE [LARGE SCALE GENOMIC DNA]</scope>
    <source>
        <strain evidence="2 3">MCCC 1A02656</strain>
    </source>
</reference>
<dbReference type="STRING" id="580166.AUP43_12465"/>
<comment type="caution">
    <text evidence="2">The sequence shown here is derived from an EMBL/GenBank/DDBJ whole genome shotgun (WGS) entry which is preliminary data.</text>
</comment>
<keyword evidence="1" id="KW-0143">Chaperone</keyword>
<dbReference type="Proteomes" id="UP000076400">
    <property type="component" value="Unassembled WGS sequence"/>
</dbReference>
<dbReference type="PANTHER" id="PTHR34227">
    <property type="entry name" value="CHAPERONE PROTEIN YCDY"/>
    <property type="match status" value="1"/>
</dbReference>
<dbReference type="AlphaFoldDB" id="A0A154VRQ1"/>
<protein>
    <submittedName>
        <fullName evidence="2">Molecular chaperone TorD</fullName>
    </submittedName>
</protein>
<gene>
    <name evidence="2" type="ORF">AUP43_12465</name>
</gene>
<proteinExistence type="predicted"/>
<accession>A0A154VRQ1</accession>